<dbReference type="EMBL" id="BSYO01000003">
    <property type="protein sequence ID" value="GMH02594.1"/>
    <property type="molecule type" value="Genomic_DNA"/>
</dbReference>
<dbReference type="AlphaFoldDB" id="A0AAD3XF39"/>
<comment type="caution">
    <text evidence="2">The sequence shown here is derived from an EMBL/GenBank/DDBJ whole genome shotgun (WGS) entry which is preliminary data.</text>
</comment>
<evidence type="ECO:0000313" key="3">
    <source>
        <dbReference type="Proteomes" id="UP001279734"/>
    </source>
</evidence>
<dbReference type="PANTHER" id="PTHR36407">
    <property type="entry name" value="MEDIATOR-ASSOCIATED PROTEIN 2"/>
    <property type="match status" value="1"/>
</dbReference>
<accession>A0AAD3XF39</accession>
<gene>
    <name evidence="2" type="ORF">Nepgr_004433</name>
</gene>
<evidence type="ECO:0000313" key="2">
    <source>
        <dbReference type="EMBL" id="GMH02594.1"/>
    </source>
</evidence>
<organism evidence="2 3">
    <name type="scientific">Nepenthes gracilis</name>
    <name type="common">Slender pitcher plant</name>
    <dbReference type="NCBI Taxonomy" id="150966"/>
    <lineage>
        <taxon>Eukaryota</taxon>
        <taxon>Viridiplantae</taxon>
        <taxon>Streptophyta</taxon>
        <taxon>Embryophyta</taxon>
        <taxon>Tracheophyta</taxon>
        <taxon>Spermatophyta</taxon>
        <taxon>Magnoliopsida</taxon>
        <taxon>eudicotyledons</taxon>
        <taxon>Gunneridae</taxon>
        <taxon>Pentapetalae</taxon>
        <taxon>Caryophyllales</taxon>
        <taxon>Nepenthaceae</taxon>
        <taxon>Nepenthes</taxon>
    </lineage>
</organism>
<name>A0AAD3XF39_NEPGR</name>
<evidence type="ECO:0000256" key="1">
    <source>
        <dbReference type="SAM" id="MobiDB-lite"/>
    </source>
</evidence>
<evidence type="ECO:0008006" key="4">
    <source>
        <dbReference type="Google" id="ProtNLM"/>
    </source>
</evidence>
<keyword evidence="3" id="KW-1185">Reference proteome</keyword>
<dbReference type="InterPro" id="IPR038823">
    <property type="entry name" value="MED2_plant"/>
</dbReference>
<feature type="compositionally biased region" description="Polar residues" evidence="1">
    <location>
        <begin position="187"/>
        <end position="196"/>
    </location>
</feature>
<dbReference type="Proteomes" id="UP001279734">
    <property type="component" value="Unassembled WGS sequence"/>
</dbReference>
<feature type="region of interest" description="Disordered" evidence="1">
    <location>
        <begin position="1"/>
        <end position="21"/>
    </location>
</feature>
<dbReference type="PANTHER" id="PTHR36407:SF1">
    <property type="entry name" value="MEDIATOR-ASSOCIATED PROTEIN 2"/>
    <property type="match status" value="1"/>
</dbReference>
<protein>
    <recommendedName>
        <fullName evidence="4">Mediator-associated protein 2</fullName>
    </recommendedName>
</protein>
<feature type="region of interest" description="Disordered" evidence="1">
    <location>
        <begin position="130"/>
        <end position="206"/>
    </location>
</feature>
<feature type="compositionally biased region" description="Polar residues" evidence="1">
    <location>
        <begin position="143"/>
        <end position="153"/>
    </location>
</feature>
<sequence>MEVAHEDGYKPLPEFQEDTKDPLVELNMTDSTELWLIQWPIGQPPDFAGQEVTLTLNQDRELCSFEGPSGKLYKMVNFSTEEPKATVFHSTSSKSKIVGKISRRVSVVHYPDPSELEKLCSNDKGLVRLSSSKTSSSHRLMTPLQSSQLRNPKSGSSGGGTTSSGRQRSSLPQVEQLLKSSKRGMSAATSSASVDHSPQKKSKSKF</sequence>
<reference evidence="2" key="1">
    <citation type="submission" date="2023-05" db="EMBL/GenBank/DDBJ databases">
        <title>Nepenthes gracilis genome sequencing.</title>
        <authorList>
            <person name="Fukushima K."/>
        </authorList>
    </citation>
    <scope>NUCLEOTIDE SEQUENCE</scope>
    <source>
        <strain evidence="2">SING2019-196</strain>
    </source>
</reference>
<proteinExistence type="predicted"/>